<dbReference type="EMBL" id="RWKA01000005">
    <property type="protein sequence ID" value="TGB43561.1"/>
    <property type="molecule type" value="Genomic_DNA"/>
</dbReference>
<dbReference type="Proteomes" id="UP000297792">
    <property type="component" value="Unassembled WGS sequence"/>
</dbReference>
<name>A0A4Z0HPG0_MYCPR</name>
<dbReference type="AlphaFoldDB" id="A0A4Z0HPG0"/>
<keyword evidence="3" id="KW-1185">Reference proteome</keyword>
<gene>
    <name evidence="2" type="ORF">EJD98_11045</name>
</gene>
<dbReference type="Pfam" id="PF11706">
    <property type="entry name" value="zf-CGNR"/>
    <property type="match status" value="1"/>
</dbReference>
<proteinExistence type="predicted"/>
<dbReference type="SUPFAM" id="SSF160904">
    <property type="entry name" value="Jann2411-like"/>
    <property type="match status" value="1"/>
</dbReference>
<dbReference type="PANTHER" id="PTHR35525">
    <property type="entry name" value="BLL6575 PROTEIN"/>
    <property type="match status" value="1"/>
</dbReference>
<reference evidence="2 3" key="1">
    <citation type="submission" date="2018-12" db="EMBL/GenBank/DDBJ databases">
        <title>Draft genome sequences of Mycolicibacterium peregrinum isolated from a pig with lymphadenitis and from soil on the same Japanese pig farm.</title>
        <authorList>
            <person name="Komatsu T."/>
            <person name="Ohya K."/>
            <person name="Sawai K."/>
            <person name="Odoi J.O."/>
            <person name="Otsu K."/>
            <person name="Ota A."/>
            <person name="Ito T."/>
            <person name="Kawai M."/>
            <person name="Maruyama F."/>
        </authorList>
    </citation>
    <scope>NUCLEOTIDE SEQUENCE [LARGE SCALE GENOMIC DNA]</scope>
    <source>
        <strain evidence="2 3">138</strain>
    </source>
</reference>
<evidence type="ECO:0000313" key="2">
    <source>
        <dbReference type="EMBL" id="TGB43561.1"/>
    </source>
</evidence>
<accession>A0A4Z0HPG0</accession>
<feature type="domain" description="Zinc finger CGNR" evidence="1">
    <location>
        <begin position="138"/>
        <end position="179"/>
    </location>
</feature>
<protein>
    <submittedName>
        <fullName evidence="2">CGNR zinc finger domain-containing protein</fullName>
    </submittedName>
</protein>
<dbReference type="InterPro" id="IPR023286">
    <property type="entry name" value="ABATE_dom_sf"/>
</dbReference>
<organism evidence="2 3">
    <name type="scientific">Mycolicibacterium peregrinum</name>
    <name type="common">Mycobacterium peregrinum</name>
    <dbReference type="NCBI Taxonomy" id="43304"/>
    <lineage>
        <taxon>Bacteria</taxon>
        <taxon>Bacillati</taxon>
        <taxon>Actinomycetota</taxon>
        <taxon>Actinomycetes</taxon>
        <taxon>Mycobacteriales</taxon>
        <taxon>Mycobacteriaceae</taxon>
        <taxon>Mycolicibacterium</taxon>
    </lineage>
</organism>
<evidence type="ECO:0000313" key="3">
    <source>
        <dbReference type="Proteomes" id="UP000297792"/>
    </source>
</evidence>
<sequence>MTRPCCNGLVHVNHYIEPLLRNALDLVNRPATTPGDLERRWTGLGMPIHCRITRADLRLVGAFLERWTDVIDADTEENRVLILNELLARFATGPSITNHDGSGWHLHYRDADAGFAATLAGATSAAAAHFLTERGMQRIRRCALDDCATAFVDFTRPGTQKYCSHGCANRDAVRRHRARSNRPSGRR</sequence>
<dbReference type="InterPro" id="IPR010852">
    <property type="entry name" value="ABATE"/>
</dbReference>
<dbReference type="Gene3D" id="1.10.3300.10">
    <property type="entry name" value="Jann2411-like domain"/>
    <property type="match status" value="1"/>
</dbReference>
<evidence type="ECO:0000259" key="1">
    <source>
        <dbReference type="Pfam" id="PF11706"/>
    </source>
</evidence>
<comment type="caution">
    <text evidence="2">The sequence shown here is derived from an EMBL/GenBank/DDBJ whole genome shotgun (WGS) entry which is preliminary data.</text>
</comment>
<dbReference type="PANTHER" id="PTHR35525:SF3">
    <property type="entry name" value="BLL6575 PROTEIN"/>
    <property type="match status" value="1"/>
</dbReference>
<dbReference type="InterPro" id="IPR021005">
    <property type="entry name" value="Znf_CGNR"/>
</dbReference>